<organism evidence="3 4">
    <name type="scientific">Sphingomonas daechungensis</name>
    <dbReference type="NCBI Taxonomy" id="1176646"/>
    <lineage>
        <taxon>Bacteria</taxon>
        <taxon>Pseudomonadati</taxon>
        <taxon>Pseudomonadota</taxon>
        <taxon>Alphaproteobacteria</taxon>
        <taxon>Sphingomonadales</taxon>
        <taxon>Sphingomonadaceae</taxon>
        <taxon>Sphingomonas</taxon>
    </lineage>
</organism>
<keyword evidence="1" id="KW-0732">Signal</keyword>
<dbReference type="EMBL" id="CP060780">
    <property type="protein sequence ID" value="QNP42899.1"/>
    <property type="molecule type" value="Genomic_DNA"/>
</dbReference>
<dbReference type="InterPro" id="IPR032710">
    <property type="entry name" value="NTF2-like_dom_sf"/>
</dbReference>
<evidence type="ECO:0000256" key="1">
    <source>
        <dbReference type="SAM" id="SignalP"/>
    </source>
</evidence>
<proteinExistence type="predicted"/>
<dbReference type="InterPro" id="IPR027843">
    <property type="entry name" value="DUF4440"/>
</dbReference>
<feature type="chain" id="PRO_5045658905" evidence="1">
    <location>
        <begin position="20"/>
        <end position="158"/>
    </location>
</feature>
<keyword evidence="4" id="KW-1185">Reference proteome</keyword>
<feature type="signal peptide" evidence="1">
    <location>
        <begin position="1"/>
        <end position="19"/>
    </location>
</feature>
<gene>
    <name evidence="3" type="ORF">H9L15_12770</name>
</gene>
<dbReference type="Gene3D" id="3.10.450.50">
    <property type="match status" value="1"/>
</dbReference>
<accession>A0ABX6T0H3</accession>
<reference evidence="3 4" key="1">
    <citation type="submission" date="2020-08" db="EMBL/GenBank/DDBJ databases">
        <title>Genome sequence of Sphingomonas daechungensis KACC 18115T.</title>
        <authorList>
            <person name="Hyun D.-W."/>
            <person name="Bae J.-W."/>
        </authorList>
    </citation>
    <scope>NUCLEOTIDE SEQUENCE [LARGE SCALE GENOMIC DNA]</scope>
    <source>
        <strain evidence="3 4">KACC 18115</strain>
    </source>
</reference>
<evidence type="ECO:0000313" key="4">
    <source>
        <dbReference type="Proteomes" id="UP000516134"/>
    </source>
</evidence>
<evidence type="ECO:0000313" key="3">
    <source>
        <dbReference type="EMBL" id="QNP42899.1"/>
    </source>
</evidence>
<dbReference type="Proteomes" id="UP000516134">
    <property type="component" value="Chromosome"/>
</dbReference>
<evidence type="ECO:0000259" key="2">
    <source>
        <dbReference type="Pfam" id="PF14534"/>
    </source>
</evidence>
<dbReference type="SUPFAM" id="SSF54427">
    <property type="entry name" value="NTF2-like"/>
    <property type="match status" value="1"/>
</dbReference>
<protein>
    <submittedName>
        <fullName evidence="3">Nuclear transport factor 2 family protein</fullName>
    </submittedName>
</protein>
<sequence>MHSALKFAFGILLASAAAAHPEQHKPASVDAALDRTVQPAAAVVDGFHAALTRGDTDSALGFLADNAVIFEAGGVERGKAEYASHHLSADSAFSQAVLSEVTRRTGELAGDLAWIASEGRTTGTYKGKPIDVVTTETMVLRRSGGAWKIVHIHWSSAD</sequence>
<name>A0ABX6T0H3_9SPHN</name>
<dbReference type="Pfam" id="PF14534">
    <property type="entry name" value="DUF4440"/>
    <property type="match status" value="1"/>
</dbReference>
<feature type="domain" description="DUF4440" evidence="2">
    <location>
        <begin position="42"/>
        <end position="149"/>
    </location>
</feature>